<dbReference type="InterPro" id="IPR029058">
    <property type="entry name" value="AB_hydrolase_fold"/>
</dbReference>
<proteinExistence type="inferred from homology"/>
<dbReference type="InParanoid" id="E9G556"/>
<protein>
    <recommendedName>
        <fullName evidence="3">AB hydrolase-1 domain-containing protein</fullName>
    </recommendedName>
</protein>
<organism evidence="4 5">
    <name type="scientific">Daphnia pulex</name>
    <name type="common">Water flea</name>
    <dbReference type="NCBI Taxonomy" id="6669"/>
    <lineage>
        <taxon>Eukaryota</taxon>
        <taxon>Metazoa</taxon>
        <taxon>Ecdysozoa</taxon>
        <taxon>Arthropoda</taxon>
        <taxon>Crustacea</taxon>
        <taxon>Branchiopoda</taxon>
        <taxon>Diplostraca</taxon>
        <taxon>Cladocera</taxon>
        <taxon>Anomopoda</taxon>
        <taxon>Daphniidae</taxon>
        <taxon>Daphnia</taxon>
    </lineage>
</organism>
<dbReference type="PhylomeDB" id="E9G556"/>
<dbReference type="Gene3D" id="3.40.50.1820">
    <property type="entry name" value="alpha/beta hydrolase"/>
    <property type="match status" value="1"/>
</dbReference>
<sequence length="310" mass="35580">MESNIKHLQFKEELQIPVSWGYLAAKVWGPDDGLPILALHGWQDNAGSFDTIAPLLPLNTRLVCLEFCGHGFSSHYPPGMFLSLYDHIYHVKMVIDFFRWEKVTLMGHSMGGQIATFVASIFSDKILKLISLDALKLRSSDPDNFSNEMKSVLTDFQSMAKKLEQVPRTSSITTYNQAREKLIRNYSGSVEAKHADILLARSLRKKADDEYEYTRDLRTIIRPFLFNDFTTEKLREIARGIVCPFLLIRARNSITSVSSEPVQLHQEFIEIYRNASKDFQLIEMDGKHHIHLTHPELVAPYICDFLNKNT</sequence>
<dbReference type="Proteomes" id="UP000000305">
    <property type="component" value="Unassembled WGS sequence"/>
</dbReference>
<dbReference type="OMA" id="CDPWHKV"/>
<evidence type="ECO:0000256" key="1">
    <source>
        <dbReference type="ARBA" id="ARBA00008645"/>
    </source>
</evidence>
<evidence type="ECO:0000259" key="3">
    <source>
        <dbReference type="Pfam" id="PF00561"/>
    </source>
</evidence>
<dbReference type="FunCoup" id="E9G556">
    <property type="interactions" value="133"/>
</dbReference>
<dbReference type="GO" id="GO:0016787">
    <property type="term" value="F:hydrolase activity"/>
    <property type="evidence" value="ECO:0000318"/>
    <property type="project" value="GO_Central"/>
</dbReference>
<keyword evidence="2" id="KW-0378">Hydrolase</keyword>
<dbReference type="HOGENOM" id="CLU_020336_8_1_1"/>
<dbReference type="EMBL" id="GL732532">
    <property type="protein sequence ID" value="EFX85415.1"/>
    <property type="molecule type" value="Genomic_DNA"/>
</dbReference>
<dbReference type="OrthoDB" id="190201at2759"/>
<dbReference type="InterPro" id="IPR050266">
    <property type="entry name" value="AB_hydrolase_sf"/>
</dbReference>
<dbReference type="KEGG" id="dpx:DAPPUDRAFT_209101"/>
<dbReference type="SUPFAM" id="SSF53474">
    <property type="entry name" value="alpha/beta-Hydrolases"/>
    <property type="match status" value="1"/>
</dbReference>
<dbReference type="PANTHER" id="PTHR43798">
    <property type="entry name" value="MONOACYLGLYCEROL LIPASE"/>
    <property type="match status" value="1"/>
</dbReference>
<gene>
    <name evidence="4" type="ORF">DAPPUDRAFT_209101</name>
</gene>
<accession>E9G556</accession>
<comment type="similarity">
    <text evidence="1">Belongs to the AB hydrolase superfamily.</text>
</comment>
<name>E9G556_DAPPU</name>
<evidence type="ECO:0000256" key="2">
    <source>
        <dbReference type="ARBA" id="ARBA00022801"/>
    </source>
</evidence>
<dbReference type="AlphaFoldDB" id="E9G556"/>
<dbReference type="eggNOG" id="KOG1454">
    <property type="taxonomic scope" value="Eukaryota"/>
</dbReference>
<dbReference type="Pfam" id="PF00561">
    <property type="entry name" value="Abhydrolase_1"/>
    <property type="match status" value="1"/>
</dbReference>
<feature type="domain" description="AB hydrolase-1" evidence="3">
    <location>
        <begin position="35"/>
        <end position="294"/>
    </location>
</feature>
<reference evidence="4 5" key="1">
    <citation type="journal article" date="2011" name="Science">
        <title>The ecoresponsive genome of Daphnia pulex.</title>
        <authorList>
            <person name="Colbourne J.K."/>
            <person name="Pfrender M.E."/>
            <person name="Gilbert D."/>
            <person name="Thomas W.K."/>
            <person name="Tucker A."/>
            <person name="Oakley T.H."/>
            <person name="Tokishita S."/>
            <person name="Aerts A."/>
            <person name="Arnold G.J."/>
            <person name="Basu M.K."/>
            <person name="Bauer D.J."/>
            <person name="Caceres C.E."/>
            <person name="Carmel L."/>
            <person name="Casola C."/>
            <person name="Choi J.H."/>
            <person name="Detter J.C."/>
            <person name="Dong Q."/>
            <person name="Dusheyko S."/>
            <person name="Eads B.D."/>
            <person name="Frohlich T."/>
            <person name="Geiler-Samerotte K.A."/>
            <person name="Gerlach D."/>
            <person name="Hatcher P."/>
            <person name="Jogdeo S."/>
            <person name="Krijgsveld J."/>
            <person name="Kriventseva E.V."/>
            <person name="Kultz D."/>
            <person name="Laforsch C."/>
            <person name="Lindquist E."/>
            <person name="Lopez J."/>
            <person name="Manak J.R."/>
            <person name="Muller J."/>
            <person name="Pangilinan J."/>
            <person name="Patwardhan R.P."/>
            <person name="Pitluck S."/>
            <person name="Pritham E.J."/>
            <person name="Rechtsteiner A."/>
            <person name="Rho M."/>
            <person name="Rogozin I.B."/>
            <person name="Sakarya O."/>
            <person name="Salamov A."/>
            <person name="Schaack S."/>
            <person name="Shapiro H."/>
            <person name="Shiga Y."/>
            <person name="Skalitzky C."/>
            <person name="Smith Z."/>
            <person name="Souvorov A."/>
            <person name="Sung W."/>
            <person name="Tang Z."/>
            <person name="Tsuchiya D."/>
            <person name="Tu H."/>
            <person name="Vos H."/>
            <person name="Wang M."/>
            <person name="Wolf Y.I."/>
            <person name="Yamagata H."/>
            <person name="Yamada T."/>
            <person name="Ye Y."/>
            <person name="Shaw J.R."/>
            <person name="Andrews J."/>
            <person name="Crease T.J."/>
            <person name="Tang H."/>
            <person name="Lucas S.M."/>
            <person name="Robertson H.M."/>
            <person name="Bork P."/>
            <person name="Koonin E.V."/>
            <person name="Zdobnov E.M."/>
            <person name="Grigoriev I.V."/>
            <person name="Lynch M."/>
            <person name="Boore J.L."/>
        </authorList>
    </citation>
    <scope>NUCLEOTIDE SEQUENCE [LARGE SCALE GENOMIC DNA]</scope>
</reference>
<keyword evidence="5" id="KW-1185">Reference proteome</keyword>
<evidence type="ECO:0000313" key="4">
    <source>
        <dbReference type="EMBL" id="EFX85415.1"/>
    </source>
</evidence>
<dbReference type="InterPro" id="IPR000073">
    <property type="entry name" value="AB_hydrolase_1"/>
</dbReference>
<dbReference type="PANTHER" id="PTHR43798:SF14">
    <property type="entry name" value="SERINE HYDROLASE-LIKE PROTEIN DDB_G0286239"/>
    <property type="match status" value="1"/>
</dbReference>
<evidence type="ECO:0000313" key="5">
    <source>
        <dbReference type="Proteomes" id="UP000000305"/>
    </source>
</evidence>